<keyword evidence="3" id="KW-1185">Reference proteome</keyword>
<evidence type="ECO:0000313" key="2">
    <source>
        <dbReference type="EMBL" id="GBP18840.1"/>
    </source>
</evidence>
<sequence>MCYGCLWSPLTTDFVQTRGHNDQPISSDESLEESLPSTSQTISSESTTRTKKGRKNFIMLKLVAASDRFQLSIRDSVYIFRVVVEVLDFCCDDFPINKSSIQHIRTQCRKDRAESIKSDFQNNIPEMMTVHWDGKLLPGLDVTSSKEEHLLILISFAENEQLLTVPKLESSSGQDQAKAVLNAFYD</sequence>
<dbReference type="Proteomes" id="UP000299102">
    <property type="component" value="Unassembled WGS sequence"/>
</dbReference>
<reference evidence="2 3" key="1">
    <citation type="journal article" date="2019" name="Commun. Biol.">
        <title>The bagworm genome reveals a unique fibroin gene that provides high tensile strength.</title>
        <authorList>
            <person name="Kono N."/>
            <person name="Nakamura H."/>
            <person name="Ohtoshi R."/>
            <person name="Tomita M."/>
            <person name="Numata K."/>
            <person name="Arakawa K."/>
        </authorList>
    </citation>
    <scope>NUCLEOTIDE SEQUENCE [LARGE SCALE GENOMIC DNA]</scope>
</reference>
<name>A0A4C1TXW7_EUMVA</name>
<evidence type="ECO:0000313" key="3">
    <source>
        <dbReference type="Proteomes" id="UP000299102"/>
    </source>
</evidence>
<protein>
    <submittedName>
        <fullName evidence="2">Uncharacterized protein</fullName>
    </submittedName>
</protein>
<proteinExistence type="predicted"/>
<evidence type="ECO:0000256" key="1">
    <source>
        <dbReference type="SAM" id="MobiDB-lite"/>
    </source>
</evidence>
<feature type="region of interest" description="Disordered" evidence="1">
    <location>
        <begin position="18"/>
        <end position="48"/>
    </location>
</feature>
<dbReference type="AlphaFoldDB" id="A0A4C1TXW7"/>
<comment type="caution">
    <text evidence="2">The sequence shown here is derived from an EMBL/GenBank/DDBJ whole genome shotgun (WGS) entry which is preliminary data.</text>
</comment>
<dbReference type="OrthoDB" id="6626714at2759"/>
<accession>A0A4C1TXW7</accession>
<gene>
    <name evidence="2" type="ORF">EVAR_93270_1</name>
</gene>
<dbReference type="EMBL" id="BGZK01000101">
    <property type="protein sequence ID" value="GBP18840.1"/>
    <property type="molecule type" value="Genomic_DNA"/>
</dbReference>
<organism evidence="2 3">
    <name type="scientific">Eumeta variegata</name>
    <name type="common">Bagworm moth</name>
    <name type="synonym">Eumeta japonica</name>
    <dbReference type="NCBI Taxonomy" id="151549"/>
    <lineage>
        <taxon>Eukaryota</taxon>
        <taxon>Metazoa</taxon>
        <taxon>Ecdysozoa</taxon>
        <taxon>Arthropoda</taxon>
        <taxon>Hexapoda</taxon>
        <taxon>Insecta</taxon>
        <taxon>Pterygota</taxon>
        <taxon>Neoptera</taxon>
        <taxon>Endopterygota</taxon>
        <taxon>Lepidoptera</taxon>
        <taxon>Glossata</taxon>
        <taxon>Ditrysia</taxon>
        <taxon>Tineoidea</taxon>
        <taxon>Psychidae</taxon>
        <taxon>Oiketicinae</taxon>
        <taxon>Eumeta</taxon>
    </lineage>
</organism>
<feature type="compositionally biased region" description="Low complexity" evidence="1">
    <location>
        <begin position="33"/>
        <end position="47"/>
    </location>
</feature>